<keyword evidence="2" id="KW-1185">Reference proteome</keyword>
<evidence type="ECO:0008006" key="3">
    <source>
        <dbReference type="Google" id="ProtNLM"/>
    </source>
</evidence>
<dbReference type="Proteomes" id="UP000297245">
    <property type="component" value="Unassembled WGS sequence"/>
</dbReference>
<dbReference type="EMBL" id="ML182095">
    <property type="protein sequence ID" value="THU75456.1"/>
    <property type="molecule type" value="Genomic_DNA"/>
</dbReference>
<gene>
    <name evidence="1" type="ORF">K435DRAFT_974820</name>
</gene>
<reference evidence="1 2" key="1">
    <citation type="journal article" date="2019" name="Nat. Ecol. Evol.">
        <title>Megaphylogeny resolves global patterns of mushroom evolution.</title>
        <authorList>
            <person name="Varga T."/>
            <person name="Krizsan K."/>
            <person name="Foldi C."/>
            <person name="Dima B."/>
            <person name="Sanchez-Garcia M."/>
            <person name="Sanchez-Ramirez S."/>
            <person name="Szollosi G.J."/>
            <person name="Szarkandi J.G."/>
            <person name="Papp V."/>
            <person name="Albert L."/>
            <person name="Andreopoulos W."/>
            <person name="Angelini C."/>
            <person name="Antonin V."/>
            <person name="Barry K.W."/>
            <person name="Bougher N.L."/>
            <person name="Buchanan P."/>
            <person name="Buyck B."/>
            <person name="Bense V."/>
            <person name="Catcheside P."/>
            <person name="Chovatia M."/>
            <person name="Cooper J."/>
            <person name="Damon W."/>
            <person name="Desjardin D."/>
            <person name="Finy P."/>
            <person name="Geml J."/>
            <person name="Haridas S."/>
            <person name="Hughes K."/>
            <person name="Justo A."/>
            <person name="Karasinski D."/>
            <person name="Kautmanova I."/>
            <person name="Kiss B."/>
            <person name="Kocsube S."/>
            <person name="Kotiranta H."/>
            <person name="LaButti K.M."/>
            <person name="Lechner B.E."/>
            <person name="Liimatainen K."/>
            <person name="Lipzen A."/>
            <person name="Lukacs Z."/>
            <person name="Mihaltcheva S."/>
            <person name="Morgado L.N."/>
            <person name="Niskanen T."/>
            <person name="Noordeloos M.E."/>
            <person name="Ohm R.A."/>
            <person name="Ortiz-Santana B."/>
            <person name="Ovrebo C."/>
            <person name="Racz N."/>
            <person name="Riley R."/>
            <person name="Savchenko A."/>
            <person name="Shiryaev A."/>
            <person name="Soop K."/>
            <person name="Spirin V."/>
            <person name="Szebenyi C."/>
            <person name="Tomsovsky M."/>
            <person name="Tulloss R.E."/>
            <person name="Uehling J."/>
            <person name="Grigoriev I.V."/>
            <person name="Vagvolgyi C."/>
            <person name="Papp T."/>
            <person name="Martin F.M."/>
            <person name="Miettinen O."/>
            <person name="Hibbett D.S."/>
            <person name="Nagy L.G."/>
        </authorList>
    </citation>
    <scope>NUCLEOTIDE SEQUENCE [LARGE SCALE GENOMIC DNA]</scope>
    <source>
        <strain evidence="1 2">CBS 962.96</strain>
    </source>
</reference>
<feature type="non-terminal residue" evidence="1">
    <location>
        <position position="1"/>
    </location>
</feature>
<protein>
    <recommendedName>
        <fullName evidence="3">F-box domain-containing protein</fullName>
    </recommendedName>
</protein>
<dbReference type="SUPFAM" id="SSF81383">
    <property type="entry name" value="F-box domain"/>
    <property type="match status" value="1"/>
</dbReference>
<accession>A0A4S8KJ16</accession>
<name>A0A4S8KJ16_DENBC</name>
<proteinExistence type="predicted"/>
<dbReference type="InterPro" id="IPR036047">
    <property type="entry name" value="F-box-like_dom_sf"/>
</dbReference>
<dbReference type="AlphaFoldDB" id="A0A4S8KJ16"/>
<dbReference type="OrthoDB" id="10643325at2759"/>
<evidence type="ECO:0000313" key="1">
    <source>
        <dbReference type="EMBL" id="THU75456.1"/>
    </source>
</evidence>
<organism evidence="1 2">
    <name type="scientific">Dendrothele bispora (strain CBS 962.96)</name>
    <dbReference type="NCBI Taxonomy" id="1314807"/>
    <lineage>
        <taxon>Eukaryota</taxon>
        <taxon>Fungi</taxon>
        <taxon>Dikarya</taxon>
        <taxon>Basidiomycota</taxon>
        <taxon>Agaricomycotina</taxon>
        <taxon>Agaricomycetes</taxon>
        <taxon>Agaricomycetidae</taxon>
        <taxon>Agaricales</taxon>
        <taxon>Agaricales incertae sedis</taxon>
        <taxon>Dendrothele</taxon>
    </lineage>
</organism>
<sequence length="452" mass="51918">MMINEDNSESRPRLGRERSKDDFNGTSFLDLPDELVEIIIDELRYDAGSLRTCSILCRRLLCFAQKHLHHSLVLHHSTNYAAFLHLMQTTSSHLAGLVKKVSIPDYYENYQWLFCNSDLLRVFSLLTKIEELQFPSHLYKLLEIDSLYLAKNKESQFPPHVRNLIENDPPLIFGRTLTSVLQLSSLKSVSLTTSCPVPDEAIVDILRLTTPNLEQFFYNGVSLLLRKHAQSDGPVDILAFHMIDPFGYEYMAIMACPNPYNLSHLNDLSLHSRTGHELTAHREFLRSTKMSLRRLIYGCSTGMFPTFLDLSQLSQLKVLGLHYYDYDHTQSQAAFVSFVRNILLPSLQSLPPSCPLEDLDLRLQIPRLTDHQANFFDDEIWAAVDHSCVRPDLVHLRQVSVRIAVPDQNHDYHDVLPHTLEEKECVDALPLRYLASLQQVLVLTRQKGLLRI</sequence>
<evidence type="ECO:0000313" key="2">
    <source>
        <dbReference type="Proteomes" id="UP000297245"/>
    </source>
</evidence>